<name>A0ABU6RXV5_9FABA</name>
<dbReference type="EMBL" id="JASCZI010033395">
    <property type="protein sequence ID" value="MED6128905.1"/>
    <property type="molecule type" value="Genomic_DNA"/>
</dbReference>
<dbReference type="Proteomes" id="UP001341840">
    <property type="component" value="Unassembled WGS sequence"/>
</dbReference>
<evidence type="ECO:0000313" key="1">
    <source>
        <dbReference type="EMBL" id="MED6128905.1"/>
    </source>
</evidence>
<gene>
    <name evidence="1" type="ORF">PIB30_102600</name>
</gene>
<comment type="caution">
    <text evidence="1">The sequence shown here is derived from an EMBL/GenBank/DDBJ whole genome shotgun (WGS) entry which is preliminary data.</text>
</comment>
<feature type="non-terminal residue" evidence="1">
    <location>
        <position position="1"/>
    </location>
</feature>
<reference evidence="1 2" key="1">
    <citation type="journal article" date="2023" name="Plants (Basel)">
        <title>Bridging the Gap: Combining Genomics and Transcriptomics Approaches to Understand Stylosanthes scabra, an Orphan Legume from the Brazilian Caatinga.</title>
        <authorList>
            <person name="Ferreira-Neto J.R.C."/>
            <person name="da Silva M.D."/>
            <person name="Binneck E."/>
            <person name="de Melo N.F."/>
            <person name="da Silva R.H."/>
            <person name="de Melo A.L.T.M."/>
            <person name="Pandolfi V."/>
            <person name="Bustamante F.O."/>
            <person name="Brasileiro-Vidal A.C."/>
            <person name="Benko-Iseppon A.M."/>
        </authorList>
    </citation>
    <scope>NUCLEOTIDE SEQUENCE [LARGE SCALE GENOMIC DNA]</scope>
    <source>
        <tissue evidence="1">Leaves</tissue>
    </source>
</reference>
<keyword evidence="2" id="KW-1185">Reference proteome</keyword>
<accession>A0ABU6RXV5</accession>
<proteinExistence type="predicted"/>
<sequence length="121" mass="13928">ASSWLEIPFLTFNFEFTSRNGAAAPCLGPPRALNADFVVKKRVARTRHLGRAAPRYTQTFIWTIIHGCEVLDVSFQMALEPNRLDLCSSSYDQISDRRLGLRTLGEFLRIHLRMRIRHRIA</sequence>
<evidence type="ECO:0000313" key="2">
    <source>
        <dbReference type="Proteomes" id="UP001341840"/>
    </source>
</evidence>
<protein>
    <submittedName>
        <fullName evidence="1">Uncharacterized protein</fullName>
    </submittedName>
</protein>
<organism evidence="1 2">
    <name type="scientific">Stylosanthes scabra</name>
    <dbReference type="NCBI Taxonomy" id="79078"/>
    <lineage>
        <taxon>Eukaryota</taxon>
        <taxon>Viridiplantae</taxon>
        <taxon>Streptophyta</taxon>
        <taxon>Embryophyta</taxon>
        <taxon>Tracheophyta</taxon>
        <taxon>Spermatophyta</taxon>
        <taxon>Magnoliopsida</taxon>
        <taxon>eudicotyledons</taxon>
        <taxon>Gunneridae</taxon>
        <taxon>Pentapetalae</taxon>
        <taxon>rosids</taxon>
        <taxon>fabids</taxon>
        <taxon>Fabales</taxon>
        <taxon>Fabaceae</taxon>
        <taxon>Papilionoideae</taxon>
        <taxon>50 kb inversion clade</taxon>
        <taxon>dalbergioids sensu lato</taxon>
        <taxon>Dalbergieae</taxon>
        <taxon>Pterocarpus clade</taxon>
        <taxon>Stylosanthes</taxon>
    </lineage>
</organism>